<dbReference type="Pfam" id="PF05598">
    <property type="entry name" value="DUF772"/>
    <property type="match status" value="1"/>
</dbReference>
<dbReference type="PATRIC" id="fig|1316936.3.peg.1531"/>
<feature type="domain" description="Transposase InsH N-terminal" evidence="1">
    <location>
        <begin position="1"/>
        <end position="41"/>
    </location>
</feature>
<organism evidence="2 3">
    <name type="scientific">Magnetospirillum fulvum MGU-K5</name>
    <dbReference type="NCBI Taxonomy" id="1316936"/>
    <lineage>
        <taxon>Bacteria</taxon>
        <taxon>Pseudomonadati</taxon>
        <taxon>Pseudomonadota</taxon>
        <taxon>Alphaproteobacteria</taxon>
        <taxon>Rhodospirillales</taxon>
        <taxon>Rhodospirillaceae</taxon>
        <taxon>Magnetospirillum</taxon>
    </lineage>
</organism>
<dbReference type="AlphaFoldDB" id="S9SBG6"/>
<dbReference type="InterPro" id="IPR008490">
    <property type="entry name" value="Transposase_InsH_N"/>
</dbReference>
<dbReference type="eggNOG" id="COG3039">
    <property type="taxonomic scope" value="Bacteria"/>
</dbReference>
<accession>S9SBG6</accession>
<gene>
    <name evidence="2" type="ORF">K678_07667</name>
</gene>
<evidence type="ECO:0000313" key="3">
    <source>
        <dbReference type="Proteomes" id="UP000015350"/>
    </source>
</evidence>
<dbReference type="Proteomes" id="UP000015350">
    <property type="component" value="Unassembled WGS sequence"/>
</dbReference>
<reference evidence="2 3" key="1">
    <citation type="submission" date="2013-04" db="EMBL/GenBank/DDBJ databases">
        <authorList>
            <person name="Kuznetsov B."/>
            <person name="Ivanovsky R."/>
        </authorList>
    </citation>
    <scope>NUCLEOTIDE SEQUENCE [LARGE SCALE GENOMIC DNA]</scope>
    <source>
        <strain evidence="2 3">MGU-K5</strain>
    </source>
</reference>
<dbReference type="STRING" id="1316936.K678_07667"/>
<sequence>MFKILVLQALYNLSDDQAEFMINDRLTFKRFLGLGLADKAPIALFVRTIGIARAKTKIGMDNLVYNMRRLVWWDGRTSPA</sequence>
<comment type="caution">
    <text evidence="2">The sequence shown here is derived from an EMBL/GenBank/DDBJ whole genome shotgun (WGS) entry which is preliminary data.</text>
</comment>
<dbReference type="RefSeq" id="WP_021131883.1">
    <property type="nucleotide sequence ID" value="NZ_AQPH01000022.1"/>
</dbReference>
<protein>
    <submittedName>
        <fullName evidence="2">Transposase, IS4</fullName>
    </submittedName>
</protein>
<evidence type="ECO:0000313" key="2">
    <source>
        <dbReference type="EMBL" id="EPY02044.1"/>
    </source>
</evidence>
<name>S9SBG6_MAGFU</name>
<dbReference type="EMBL" id="AQPH01000022">
    <property type="protein sequence ID" value="EPY02044.1"/>
    <property type="molecule type" value="Genomic_DNA"/>
</dbReference>
<proteinExistence type="predicted"/>
<evidence type="ECO:0000259" key="1">
    <source>
        <dbReference type="Pfam" id="PF05598"/>
    </source>
</evidence>